<dbReference type="InterPro" id="IPR002110">
    <property type="entry name" value="Ankyrin_rpt"/>
</dbReference>
<keyword evidence="2 3" id="KW-0040">ANK repeat</keyword>
<dbReference type="EnsemblProtists" id="EKX51716">
    <property type="protein sequence ID" value="EKX51716"/>
    <property type="gene ID" value="GUITHDRAFT_84839"/>
</dbReference>
<feature type="repeat" description="ANK" evidence="3">
    <location>
        <begin position="82"/>
        <end position="114"/>
    </location>
</feature>
<evidence type="ECO:0000313" key="5">
    <source>
        <dbReference type="EnsemblProtists" id="EKX51716"/>
    </source>
</evidence>
<reference evidence="4 6" key="1">
    <citation type="journal article" date="2012" name="Nature">
        <title>Algal genomes reveal evolutionary mosaicism and the fate of nucleomorphs.</title>
        <authorList>
            <consortium name="DOE Joint Genome Institute"/>
            <person name="Curtis B.A."/>
            <person name="Tanifuji G."/>
            <person name="Burki F."/>
            <person name="Gruber A."/>
            <person name="Irimia M."/>
            <person name="Maruyama S."/>
            <person name="Arias M.C."/>
            <person name="Ball S.G."/>
            <person name="Gile G.H."/>
            <person name="Hirakawa Y."/>
            <person name="Hopkins J.F."/>
            <person name="Kuo A."/>
            <person name="Rensing S.A."/>
            <person name="Schmutz J."/>
            <person name="Symeonidi A."/>
            <person name="Elias M."/>
            <person name="Eveleigh R.J."/>
            <person name="Herman E.K."/>
            <person name="Klute M.J."/>
            <person name="Nakayama T."/>
            <person name="Obornik M."/>
            <person name="Reyes-Prieto A."/>
            <person name="Armbrust E.V."/>
            <person name="Aves S.J."/>
            <person name="Beiko R.G."/>
            <person name="Coutinho P."/>
            <person name="Dacks J.B."/>
            <person name="Durnford D.G."/>
            <person name="Fast N.M."/>
            <person name="Green B.R."/>
            <person name="Grisdale C.J."/>
            <person name="Hempel F."/>
            <person name="Henrissat B."/>
            <person name="Hoppner M.P."/>
            <person name="Ishida K."/>
            <person name="Kim E."/>
            <person name="Koreny L."/>
            <person name="Kroth P.G."/>
            <person name="Liu Y."/>
            <person name="Malik S.B."/>
            <person name="Maier U.G."/>
            <person name="McRose D."/>
            <person name="Mock T."/>
            <person name="Neilson J.A."/>
            <person name="Onodera N.T."/>
            <person name="Poole A.M."/>
            <person name="Pritham E.J."/>
            <person name="Richards T.A."/>
            <person name="Rocap G."/>
            <person name="Roy S.W."/>
            <person name="Sarai C."/>
            <person name="Schaack S."/>
            <person name="Shirato S."/>
            <person name="Slamovits C.H."/>
            <person name="Spencer D.F."/>
            <person name="Suzuki S."/>
            <person name="Worden A.Z."/>
            <person name="Zauner S."/>
            <person name="Barry K."/>
            <person name="Bell C."/>
            <person name="Bharti A.K."/>
            <person name="Crow J.A."/>
            <person name="Grimwood J."/>
            <person name="Kramer R."/>
            <person name="Lindquist E."/>
            <person name="Lucas S."/>
            <person name="Salamov A."/>
            <person name="McFadden G.I."/>
            <person name="Lane C.E."/>
            <person name="Keeling P.J."/>
            <person name="Gray M.W."/>
            <person name="Grigoriev I.V."/>
            <person name="Archibald J.M."/>
        </authorList>
    </citation>
    <scope>NUCLEOTIDE SEQUENCE</scope>
    <source>
        <strain evidence="4 6">CCMP2712</strain>
    </source>
</reference>
<dbReference type="Gene3D" id="1.25.40.20">
    <property type="entry name" value="Ankyrin repeat-containing domain"/>
    <property type="match status" value="1"/>
</dbReference>
<dbReference type="OMA" id="ERVGHFR"/>
<proteinExistence type="predicted"/>
<evidence type="ECO:0000256" key="3">
    <source>
        <dbReference type="PROSITE-ProRule" id="PRU00023"/>
    </source>
</evidence>
<dbReference type="EMBL" id="JH992974">
    <property type="protein sequence ID" value="EKX51716.1"/>
    <property type="molecule type" value="Genomic_DNA"/>
</dbReference>
<evidence type="ECO:0000313" key="4">
    <source>
        <dbReference type="EMBL" id="EKX51716.1"/>
    </source>
</evidence>
<evidence type="ECO:0000256" key="1">
    <source>
        <dbReference type="ARBA" id="ARBA00022737"/>
    </source>
</evidence>
<evidence type="ECO:0000256" key="2">
    <source>
        <dbReference type="ARBA" id="ARBA00023043"/>
    </source>
</evidence>
<dbReference type="PROSITE" id="PS50088">
    <property type="entry name" value="ANK_REPEAT"/>
    <property type="match status" value="2"/>
</dbReference>
<keyword evidence="6" id="KW-1185">Reference proteome</keyword>
<dbReference type="HOGENOM" id="CLU_1780965_0_0_1"/>
<dbReference type="STRING" id="905079.L1JT21"/>
<dbReference type="KEGG" id="gtt:GUITHDRAFT_84839"/>
<name>L1JT21_GUITC</name>
<dbReference type="OrthoDB" id="194358at2759"/>
<protein>
    <submittedName>
        <fullName evidence="4 5">Uncharacterized protein</fullName>
    </submittedName>
</protein>
<evidence type="ECO:0000313" key="6">
    <source>
        <dbReference type="Proteomes" id="UP000011087"/>
    </source>
</evidence>
<dbReference type="PaxDb" id="55529-EKX51716"/>
<dbReference type="eggNOG" id="KOG0504">
    <property type="taxonomic scope" value="Eukaryota"/>
</dbReference>
<gene>
    <name evidence="4" type="ORF">GUITHDRAFT_84839</name>
</gene>
<dbReference type="AlphaFoldDB" id="L1JT21"/>
<dbReference type="SUPFAM" id="SSF48403">
    <property type="entry name" value="Ankyrin repeat"/>
    <property type="match status" value="1"/>
</dbReference>
<dbReference type="RefSeq" id="XP_005838696.1">
    <property type="nucleotide sequence ID" value="XM_005838639.1"/>
</dbReference>
<dbReference type="PROSITE" id="PS50297">
    <property type="entry name" value="ANK_REP_REGION"/>
    <property type="match status" value="2"/>
</dbReference>
<feature type="repeat" description="ANK" evidence="3">
    <location>
        <begin position="49"/>
        <end position="81"/>
    </location>
</feature>
<accession>L1JT21</accession>
<reference evidence="5" key="3">
    <citation type="submission" date="2016-03" db="UniProtKB">
        <authorList>
            <consortium name="EnsemblProtists"/>
        </authorList>
    </citation>
    <scope>IDENTIFICATION</scope>
</reference>
<dbReference type="Proteomes" id="UP000011087">
    <property type="component" value="Unassembled WGS sequence"/>
</dbReference>
<organism evidence="4">
    <name type="scientific">Guillardia theta (strain CCMP2712)</name>
    <name type="common">Cryptophyte</name>
    <dbReference type="NCBI Taxonomy" id="905079"/>
    <lineage>
        <taxon>Eukaryota</taxon>
        <taxon>Cryptophyceae</taxon>
        <taxon>Pyrenomonadales</taxon>
        <taxon>Geminigeraceae</taxon>
        <taxon>Guillardia</taxon>
    </lineage>
</organism>
<dbReference type="GeneID" id="17308377"/>
<dbReference type="SMART" id="SM00248">
    <property type="entry name" value="ANK"/>
    <property type="match status" value="2"/>
</dbReference>
<dbReference type="PANTHER" id="PTHR24171">
    <property type="entry name" value="ANKYRIN REPEAT DOMAIN-CONTAINING PROTEIN 39-RELATED"/>
    <property type="match status" value="1"/>
</dbReference>
<keyword evidence="1" id="KW-0677">Repeat</keyword>
<reference evidence="6" key="2">
    <citation type="submission" date="2012-11" db="EMBL/GenBank/DDBJ databases">
        <authorList>
            <person name="Kuo A."/>
            <person name="Curtis B.A."/>
            <person name="Tanifuji G."/>
            <person name="Burki F."/>
            <person name="Gruber A."/>
            <person name="Irimia M."/>
            <person name="Maruyama S."/>
            <person name="Arias M.C."/>
            <person name="Ball S.G."/>
            <person name="Gile G.H."/>
            <person name="Hirakawa Y."/>
            <person name="Hopkins J.F."/>
            <person name="Rensing S.A."/>
            <person name="Schmutz J."/>
            <person name="Symeonidi A."/>
            <person name="Elias M."/>
            <person name="Eveleigh R.J."/>
            <person name="Herman E.K."/>
            <person name="Klute M.J."/>
            <person name="Nakayama T."/>
            <person name="Obornik M."/>
            <person name="Reyes-Prieto A."/>
            <person name="Armbrust E.V."/>
            <person name="Aves S.J."/>
            <person name="Beiko R.G."/>
            <person name="Coutinho P."/>
            <person name="Dacks J.B."/>
            <person name="Durnford D.G."/>
            <person name="Fast N.M."/>
            <person name="Green B.R."/>
            <person name="Grisdale C."/>
            <person name="Hempe F."/>
            <person name="Henrissat B."/>
            <person name="Hoppner M.P."/>
            <person name="Ishida K.-I."/>
            <person name="Kim E."/>
            <person name="Koreny L."/>
            <person name="Kroth P.G."/>
            <person name="Liu Y."/>
            <person name="Malik S.-B."/>
            <person name="Maier U.G."/>
            <person name="McRose D."/>
            <person name="Mock T."/>
            <person name="Neilson J.A."/>
            <person name="Onodera N.T."/>
            <person name="Poole A.M."/>
            <person name="Pritham E.J."/>
            <person name="Richards T.A."/>
            <person name="Rocap G."/>
            <person name="Roy S.W."/>
            <person name="Sarai C."/>
            <person name="Schaack S."/>
            <person name="Shirato S."/>
            <person name="Slamovits C.H."/>
            <person name="Spencer D.F."/>
            <person name="Suzuki S."/>
            <person name="Worden A.Z."/>
            <person name="Zauner S."/>
            <person name="Barry K."/>
            <person name="Bell C."/>
            <person name="Bharti A.K."/>
            <person name="Crow J.A."/>
            <person name="Grimwood J."/>
            <person name="Kramer R."/>
            <person name="Lindquist E."/>
            <person name="Lucas S."/>
            <person name="Salamov A."/>
            <person name="McFadden G.I."/>
            <person name="Lane C.E."/>
            <person name="Keeling P.J."/>
            <person name="Gray M.W."/>
            <person name="Grigoriev I.V."/>
            <person name="Archibald J.M."/>
        </authorList>
    </citation>
    <scope>NUCLEOTIDE SEQUENCE</scope>
    <source>
        <strain evidence="6">CCMP2712</strain>
    </source>
</reference>
<dbReference type="Pfam" id="PF12796">
    <property type="entry name" value="Ank_2"/>
    <property type="match status" value="1"/>
</dbReference>
<dbReference type="InterPro" id="IPR036770">
    <property type="entry name" value="Ankyrin_rpt-contain_sf"/>
</dbReference>
<sequence>MLAADAVGAKDKSAAAAPLIVRKARLGSLVEVKGILERENASVHSTDNKGNSVLAAAAANGHLNIVKLLLRYNANINACNQRGQSPLFLALKYGYTDVAEFLLQNRADSSLRDDEGLDCFEAWIISREQELVEFPISLGHGMPRVP</sequence>